<comment type="caution">
    <text evidence="2">The sequence shown here is derived from an EMBL/GenBank/DDBJ whole genome shotgun (WGS) entry which is preliminary data.</text>
</comment>
<organism evidence="2 3">
    <name type="scientific">Galemys pyrenaicus</name>
    <name type="common">Iberian desman</name>
    <name type="synonym">Pyrenean desman</name>
    <dbReference type="NCBI Taxonomy" id="202257"/>
    <lineage>
        <taxon>Eukaryota</taxon>
        <taxon>Metazoa</taxon>
        <taxon>Chordata</taxon>
        <taxon>Craniata</taxon>
        <taxon>Vertebrata</taxon>
        <taxon>Euteleostomi</taxon>
        <taxon>Mammalia</taxon>
        <taxon>Eutheria</taxon>
        <taxon>Laurasiatheria</taxon>
        <taxon>Eulipotyphla</taxon>
        <taxon>Talpidae</taxon>
        <taxon>Galemys</taxon>
    </lineage>
</organism>
<evidence type="ECO:0000256" key="1">
    <source>
        <dbReference type="ARBA" id="ARBA00022737"/>
    </source>
</evidence>
<dbReference type="PANTHER" id="PTHR46311">
    <property type="entry name" value="CALCIUM-BINDING PROTEIN 8-RELATED"/>
    <property type="match status" value="1"/>
</dbReference>
<dbReference type="AlphaFoldDB" id="A0A8J5ZTU2"/>
<sequence>MTLCPIGAIPETADCLGVAVCRVPSLACREKMPFHHVTAGLLYKGNYLNRSLSAGSDSEQLANISVEELDERGLVCTWSSVERAVLCLLLVEGSCAAAAMASGHARIRVLLGMASVDLAPLSLVVSSSQASPHLLRVALAISA</sequence>
<accession>A0A8J5ZTU2</accession>
<dbReference type="InterPro" id="IPR051111">
    <property type="entry name" value="Ca-binding_regulatory"/>
</dbReference>
<dbReference type="GO" id="GO:0032588">
    <property type="term" value="C:trans-Golgi network membrane"/>
    <property type="evidence" value="ECO:0007669"/>
    <property type="project" value="TreeGrafter"/>
</dbReference>
<dbReference type="PANTHER" id="PTHR46311:SF3">
    <property type="entry name" value="CALCIUM-BINDING PROTEIN 8"/>
    <property type="match status" value="1"/>
</dbReference>
<dbReference type="Proteomes" id="UP000700334">
    <property type="component" value="Unassembled WGS sequence"/>
</dbReference>
<protein>
    <submittedName>
        <fullName evidence="2">Calcium-binding protein 8</fullName>
    </submittedName>
</protein>
<evidence type="ECO:0000313" key="2">
    <source>
        <dbReference type="EMBL" id="KAG8509958.1"/>
    </source>
</evidence>
<evidence type="ECO:0000313" key="3">
    <source>
        <dbReference type="Proteomes" id="UP000700334"/>
    </source>
</evidence>
<dbReference type="OrthoDB" id="26525at2759"/>
<proteinExistence type="predicted"/>
<keyword evidence="3" id="KW-1185">Reference proteome</keyword>
<name>A0A8J5ZTU2_GALPY</name>
<keyword evidence="1" id="KW-0677">Repeat</keyword>
<reference evidence="2" key="1">
    <citation type="journal article" date="2021" name="Evol. Appl.">
        <title>The genome of the Pyrenean desman and the effects of bottlenecks and inbreeding on the genomic landscape of an endangered species.</title>
        <authorList>
            <person name="Escoda L."/>
            <person name="Castresana J."/>
        </authorList>
    </citation>
    <scope>NUCLEOTIDE SEQUENCE</scope>
    <source>
        <strain evidence="2">IBE-C5619</strain>
    </source>
</reference>
<dbReference type="EMBL" id="JAGFMF010011925">
    <property type="protein sequence ID" value="KAG8509958.1"/>
    <property type="molecule type" value="Genomic_DNA"/>
</dbReference>
<gene>
    <name evidence="2" type="ORF">J0S82_017476</name>
</gene>